<evidence type="ECO:0000256" key="1">
    <source>
        <dbReference type="ARBA" id="ARBA00022679"/>
    </source>
</evidence>
<dbReference type="PANTHER" id="PTHR48207:SF3">
    <property type="entry name" value="SUCCINATE--HYDROXYMETHYLGLUTARATE COA-TRANSFERASE"/>
    <property type="match status" value="1"/>
</dbReference>
<dbReference type="OrthoDB" id="9797653at2"/>
<evidence type="ECO:0000313" key="3">
    <source>
        <dbReference type="Proteomes" id="UP000036908"/>
    </source>
</evidence>
<dbReference type="GO" id="GO:0008410">
    <property type="term" value="F:CoA-transferase activity"/>
    <property type="evidence" value="ECO:0007669"/>
    <property type="project" value="TreeGrafter"/>
</dbReference>
<organism evidence="2 3">
    <name type="scientific">Roseivirga seohaensis subsp. aquiponti</name>
    <dbReference type="NCBI Taxonomy" id="1566026"/>
    <lineage>
        <taxon>Bacteria</taxon>
        <taxon>Pseudomonadati</taxon>
        <taxon>Bacteroidota</taxon>
        <taxon>Cytophagia</taxon>
        <taxon>Cytophagales</taxon>
        <taxon>Roseivirgaceae</taxon>
        <taxon>Roseivirga</taxon>
    </lineage>
</organism>
<dbReference type="InterPro" id="IPR003673">
    <property type="entry name" value="CoA-Trfase_fam_III"/>
</dbReference>
<dbReference type="Pfam" id="PF02515">
    <property type="entry name" value="CoA_transf_3"/>
    <property type="match status" value="1"/>
</dbReference>
<dbReference type="InterPro" id="IPR023606">
    <property type="entry name" value="CoA-Trfase_III_dom_1_sf"/>
</dbReference>
<sequence length="367" mass="39901">MKKLKIIELASVLAGPSVGQFFAELGAEVIKVESPKTGGDVTRSWLFKGEKRNGTVSAYFTSINWGKKSLSIDLSNKEERAIVYKLVKNADMVIASYKPGDAEKLGVDFNTLKKINPALIYGQITGYGLNTSKVGYDAVIQAESGFMSINGEQGAAPLKMPVALIDVLAGHQLKEALLVALVERMESGKGKFVQVALIDAAISALVNQGANWLVGKNEPKSMGNLHPNIAPYGELFETKDCRQLLLAIGNDKQFYKLCSVLSINEMDGFSTNQERVVNRDELNTILADKIRLWPSGELMELLVNQQVPAGLVNTINAALDEGEPHWFLEAEGITGLRSFVASGFDRLSLSPPPQLGQHNQEILDGLN</sequence>
<accession>A0A0L8AH93</accession>
<name>A0A0L8AH93_9BACT</name>
<keyword evidence="3" id="KW-1185">Reference proteome</keyword>
<dbReference type="SUPFAM" id="SSF89796">
    <property type="entry name" value="CoA-transferase family III (CaiB/BaiF)"/>
    <property type="match status" value="1"/>
</dbReference>
<dbReference type="PATRIC" id="fig|1566026.4.peg.1780"/>
<dbReference type="Proteomes" id="UP000036908">
    <property type="component" value="Unassembled WGS sequence"/>
</dbReference>
<dbReference type="InterPro" id="IPR050483">
    <property type="entry name" value="CoA-transferase_III_domain"/>
</dbReference>
<reference evidence="3" key="1">
    <citation type="submission" date="2014-11" db="EMBL/GenBank/DDBJ databases">
        <title>Genome sequencing of Roseivirga sp. D-25.</title>
        <authorList>
            <person name="Selvaratnam C."/>
            <person name="Thevarajoo S."/>
            <person name="Goh K.M."/>
            <person name="Eee R."/>
            <person name="Chan K.-G."/>
            <person name="Chong C.S."/>
        </authorList>
    </citation>
    <scope>NUCLEOTIDE SEQUENCE [LARGE SCALE GENOMIC DNA]</scope>
    <source>
        <strain evidence="3">D-25</strain>
    </source>
</reference>
<comment type="caution">
    <text evidence="2">The sequence shown here is derived from an EMBL/GenBank/DDBJ whole genome shotgun (WGS) entry which is preliminary data.</text>
</comment>
<dbReference type="Gene3D" id="3.40.50.10540">
    <property type="entry name" value="Crotonobetainyl-coa:carnitine coa-transferase, domain 1"/>
    <property type="match status" value="1"/>
</dbReference>
<evidence type="ECO:0000313" key="2">
    <source>
        <dbReference type="EMBL" id="KOF01515.1"/>
    </source>
</evidence>
<gene>
    <name evidence="2" type="ORF">OB69_16715</name>
</gene>
<dbReference type="EMBL" id="JSVA01000022">
    <property type="protein sequence ID" value="KOF01515.1"/>
    <property type="molecule type" value="Genomic_DNA"/>
</dbReference>
<dbReference type="PANTHER" id="PTHR48207">
    <property type="entry name" value="SUCCINATE--HYDROXYMETHYLGLUTARATE COA-TRANSFERASE"/>
    <property type="match status" value="1"/>
</dbReference>
<keyword evidence="1" id="KW-0808">Transferase</keyword>
<dbReference type="AlphaFoldDB" id="A0A0L8AH93"/>
<dbReference type="Gene3D" id="3.30.1540.10">
    <property type="entry name" value="formyl-coa transferase, domain 3"/>
    <property type="match status" value="1"/>
</dbReference>
<protein>
    <submittedName>
        <fullName evidence="2">Carnitine dehydratase</fullName>
    </submittedName>
</protein>
<dbReference type="InterPro" id="IPR044855">
    <property type="entry name" value="CoA-Trfase_III_dom3_sf"/>
</dbReference>
<proteinExistence type="predicted"/>
<dbReference type="RefSeq" id="WP_053224900.1">
    <property type="nucleotide sequence ID" value="NZ_JSVA01000022.1"/>
</dbReference>